<evidence type="ECO:0008006" key="13">
    <source>
        <dbReference type="Google" id="ProtNLM"/>
    </source>
</evidence>
<feature type="compositionally biased region" description="Low complexity" evidence="8">
    <location>
        <begin position="908"/>
        <end position="921"/>
    </location>
</feature>
<dbReference type="Pfam" id="PF08683">
    <property type="entry name" value="CAMSAP_CKK"/>
    <property type="match status" value="1"/>
</dbReference>
<gene>
    <name evidence="11" type="ORF">BOKJ2_LOCUS14263</name>
</gene>
<dbReference type="PANTHER" id="PTHR21595:SF0">
    <property type="entry name" value="PATRONIN"/>
    <property type="match status" value="1"/>
</dbReference>
<dbReference type="GO" id="GO:0051011">
    <property type="term" value="F:microtubule minus-end binding"/>
    <property type="evidence" value="ECO:0007669"/>
    <property type="project" value="TreeGrafter"/>
</dbReference>
<dbReference type="InterPro" id="IPR036872">
    <property type="entry name" value="CH_dom_sf"/>
</dbReference>
<feature type="compositionally biased region" description="Basic and acidic residues" evidence="8">
    <location>
        <begin position="852"/>
        <end position="881"/>
    </location>
</feature>
<dbReference type="InterPro" id="IPR014797">
    <property type="entry name" value="CKK_CAMSAP"/>
</dbReference>
<feature type="region of interest" description="Disordered" evidence="8">
    <location>
        <begin position="329"/>
        <end position="358"/>
    </location>
</feature>
<evidence type="ECO:0000256" key="8">
    <source>
        <dbReference type="SAM" id="MobiDB-lite"/>
    </source>
</evidence>
<dbReference type="Pfam" id="PF11971">
    <property type="entry name" value="CAMSAP_CH"/>
    <property type="match status" value="1"/>
</dbReference>
<dbReference type="Pfam" id="PF25532">
    <property type="entry name" value="CH_CAMSAP2_N"/>
    <property type="match status" value="1"/>
</dbReference>
<feature type="compositionally biased region" description="Basic and acidic residues" evidence="8">
    <location>
        <begin position="775"/>
        <end position="796"/>
    </location>
</feature>
<dbReference type="AlphaFoldDB" id="A0A811LSN7"/>
<dbReference type="InterPro" id="IPR038209">
    <property type="entry name" value="CKK_dom_sf"/>
</dbReference>
<feature type="domain" description="Calponin-homology (CH)" evidence="9">
    <location>
        <begin position="167"/>
        <end position="300"/>
    </location>
</feature>
<feature type="compositionally biased region" description="Polar residues" evidence="8">
    <location>
        <begin position="733"/>
        <end position="749"/>
    </location>
</feature>
<dbReference type="InterPro" id="IPR032940">
    <property type="entry name" value="CAMSAP"/>
</dbReference>
<keyword evidence="12" id="KW-1185">Reference proteome</keyword>
<comment type="subcellular location">
    <subcellularLocation>
        <location evidence="1">Cytoplasm</location>
        <location evidence="1">Cytoskeleton</location>
    </subcellularLocation>
</comment>
<dbReference type="GO" id="GO:0007026">
    <property type="term" value="P:negative regulation of microtubule depolymerization"/>
    <property type="evidence" value="ECO:0007669"/>
    <property type="project" value="TreeGrafter"/>
</dbReference>
<dbReference type="Proteomes" id="UP000783686">
    <property type="component" value="Unassembled WGS sequence"/>
</dbReference>
<feature type="coiled-coil region" evidence="7">
    <location>
        <begin position="486"/>
        <end position="513"/>
    </location>
</feature>
<evidence type="ECO:0000256" key="2">
    <source>
        <dbReference type="ARBA" id="ARBA00022490"/>
    </source>
</evidence>
<keyword evidence="4 7" id="KW-0175">Coiled coil</keyword>
<evidence type="ECO:0000256" key="4">
    <source>
        <dbReference type="ARBA" id="ARBA00023054"/>
    </source>
</evidence>
<evidence type="ECO:0000259" key="10">
    <source>
        <dbReference type="PROSITE" id="PS51508"/>
    </source>
</evidence>
<dbReference type="InterPro" id="IPR022613">
    <property type="entry name" value="CH_CAMSAP_2"/>
</dbReference>
<name>A0A811LSN7_9BILA</name>
<accession>A0A811LSN7</accession>
<evidence type="ECO:0000313" key="11">
    <source>
        <dbReference type="EMBL" id="CAD5230683.1"/>
    </source>
</evidence>
<evidence type="ECO:0000256" key="7">
    <source>
        <dbReference type="SAM" id="Coils"/>
    </source>
</evidence>
<organism evidence="11 12">
    <name type="scientific">Bursaphelenchus okinawaensis</name>
    <dbReference type="NCBI Taxonomy" id="465554"/>
    <lineage>
        <taxon>Eukaryota</taxon>
        <taxon>Metazoa</taxon>
        <taxon>Ecdysozoa</taxon>
        <taxon>Nematoda</taxon>
        <taxon>Chromadorea</taxon>
        <taxon>Rhabditida</taxon>
        <taxon>Tylenchina</taxon>
        <taxon>Tylenchomorpha</taxon>
        <taxon>Aphelenchoidea</taxon>
        <taxon>Aphelenchoididae</taxon>
        <taxon>Bursaphelenchus</taxon>
    </lineage>
</organism>
<dbReference type="GO" id="GO:0005516">
    <property type="term" value="F:calmodulin binding"/>
    <property type="evidence" value="ECO:0007669"/>
    <property type="project" value="InterPro"/>
</dbReference>
<keyword evidence="3 6" id="KW-0493">Microtubule</keyword>
<dbReference type="PROSITE" id="PS51508">
    <property type="entry name" value="CKK"/>
    <property type="match status" value="1"/>
</dbReference>
<dbReference type="SUPFAM" id="SSF50346">
    <property type="entry name" value="PRC-barrel domain"/>
    <property type="match status" value="1"/>
</dbReference>
<dbReference type="GO" id="GO:0031122">
    <property type="term" value="P:cytoplasmic microtubule organization"/>
    <property type="evidence" value="ECO:0007669"/>
    <property type="project" value="TreeGrafter"/>
</dbReference>
<dbReference type="Gene3D" id="3.10.20.360">
    <property type="entry name" value="CKK domain"/>
    <property type="match status" value="1"/>
</dbReference>
<evidence type="ECO:0000256" key="5">
    <source>
        <dbReference type="ARBA" id="ARBA00023212"/>
    </source>
</evidence>
<comment type="domain">
    <text evidence="6">The CKK domain binds microtubules.</text>
</comment>
<protein>
    <recommendedName>
        <fullName evidence="13">Patronin</fullName>
    </recommendedName>
</protein>
<feature type="region of interest" description="Disordered" evidence="8">
    <location>
        <begin position="897"/>
        <end position="960"/>
    </location>
</feature>
<dbReference type="GO" id="GO:0036449">
    <property type="term" value="C:microtubule minus-end"/>
    <property type="evidence" value="ECO:0007669"/>
    <property type="project" value="TreeGrafter"/>
</dbReference>
<dbReference type="SMART" id="SM01051">
    <property type="entry name" value="CAMSAP_CKK"/>
    <property type="match status" value="1"/>
</dbReference>
<dbReference type="InterPro" id="IPR001715">
    <property type="entry name" value="CH_dom"/>
</dbReference>
<evidence type="ECO:0000313" key="12">
    <source>
        <dbReference type="Proteomes" id="UP000614601"/>
    </source>
</evidence>
<dbReference type="EMBL" id="CAJFCW020000006">
    <property type="protein sequence ID" value="CAG9127882.1"/>
    <property type="molecule type" value="Genomic_DNA"/>
</dbReference>
<feature type="region of interest" description="Disordered" evidence="8">
    <location>
        <begin position="672"/>
        <end position="691"/>
    </location>
</feature>
<dbReference type="PROSITE" id="PS50021">
    <property type="entry name" value="CH"/>
    <property type="match status" value="1"/>
</dbReference>
<dbReference type="Proteomes" id="UP000614601">
    <property type="component" value="Unassembled WGS sequence"/>
</dbReference>
<sequence>MVAMASEDQRPINVAEYNFEEGKLVASVRWLITRIYEDNDIPDKLQRLFLRDDERLLHLSPNLIGALVNGSLYTQAASKILQDSSLLTQSVGAVLKALSNADIEVRDAEGGMIVEEQLTSENPFKLTMHLTLMDALMTAHMKSIISIERVVQAVSAYTSVDKREEPLDCVDALLFWINKVCLLVRDDVERQGIALRGSDEGAEPTIPEMEDLYEDLCDGTCVCSLVAFYRPHEVNLKDIYFNDPISINDCRYNLGILKEFCSSCLAYNPFHFEIEDILYLHESLQSNVNAFLTDLFAFFEPDPQPLSPVLTSPVQRRFVPVQGIPELRAHNLSHRPIHPPKTNRNSYGSSQRDRTMSVASADSLMTTRSGDSFRLNQPKHQLPPGVPTTNFGNLNADAPQLEEPNSAQPNFKAMAEMRLAFEEKRREHEKKLAMNSALKEEERIQMGKNAFFKLMSKSGHEQVQPLPLADDPPPTQRYEGAATAREMELTAQLEDIREELKNLKVMQQQSMSNLTSVGMSHATSQPTLYNDVYHQQVYGTLPHKSPHHNVPQQLPPYYQSPEVNRNSSFGIAGAYPPPYGQYPGQVNENPYAMPNNSSMMHPGLQQNPPYYQQPPPQYPQAGGFQLHQSNSQGALHMAAQPYPASPYQQQQAYYNQSPHPSMSYSMFENNVISPQNHQDDPYASPQIPNPNTFRLHQPFASSSRLDPALELNRNMTNWGMTYKEEKTPRRQWANVSTEEPAVRNNNAGNVQEDPIVDHIPQPPAPTENKNPTPPRDPHRNEEDLHEKRDPSPEKPIQHNNNHQDTTPRHEVKRANSGLVIADVTAPNSEWTAEMEARRQALLMNQMRRKEKSKMASDEKKNDIEDKSREEQRRKDLAEQRKLDREIKRQQVLEEYKRKKAEQEMMEMSGSVSARSMSGSSGTINRGHSQPPFGRPKSQSNMSSLQIRTMQRQNRAQSSVTDENCLPKINVPALADPTLKLYAKTQPKSNRSLIMNALQYSVFPGAVSNDQRNKVQAALAQSDSKHFLVLFRDHKCQYRGLYTWNQQDDTVHRIEGTGPKVCKAEMMNMMFKYDSGSKHFNHIPTKSLSATIDGFTIQDQYWQKAKIPHSRGV</sequence>
<keyword evidence="2" id="KW-0963">Cytoplasm</keyword>
<evidence type="ECO:0000256" key="3">
    <source>
        <dbReference type="ARBA" id="ARBA00022701"/>
    </source>
</evidence>
<dbReference type="PANTHER" id="PTHR21595">
    <property type="entry name" value="PATRONIN"/>
    <property type="match status" value="1"/>
</dbReference>
<dbReference type="InterPro" id="IPR058042">
    <property type="entry name" value="CAMSAP_N"/>
</dbReference>
<comment type="similarity">
    <text evidence="6">Belongs to the CAMSAP1 family.</text>
</comment>
<feature type="domain" description="CKK" evidence="10">
    <location>
        <begin position="977"/>
        <end position="1112"/>
    </location>
</feature>
<evidence type="ECO:0000259" key="9">
    <source>
        <dbReference type="PROSITE" id="PS50021"/>
    </source>
</evidence>
<dbReference type="OrthoDB" id="2125658at2759"/>
<comment type="caution">
    <text evidence="11">The sequence shown here is derived from an EMBL/GenBank/DDBJ whole genome shotgun (WGS) entry which is preliminary data.</text>
</comment>
<feature type="compositionally biased region" description="Polar residues" evidence="8">
    <location>
        <begin position="936"/>
        <end position="960"/>
    </location>
</feature>
<evidence type="ECO:0000256" key="1">
    <source>
        <dbReference type="ARBA" id="ARBA00004245"/>
    </source>
</evidence>
<reference evidence="11" key="1">
    <citation type="submission" date="2020-09" db="EMBL/GenBank/DDBJ databases">
        <authorList>
            <person name="Kikuchi T."/>
        </authorList>
    </citation>
    <scope>NUCLEOTIDE SEQUENCE</scope>
    <source>
        <strain evidence="11">SH1</strain>
    </source>
</reference>
<feature type="region of interest" description="Disordered" evidence="8">
    <location>
        <begin position="720"/>
        <end position="820"/>
    </location>
</feature>
<dbReference type="EMBL" id="CAJFDH010000006">
    <property type="protein sequence ID" value="CAD5230683.1"/>
    <property type="molecule type" value="Genomic_DNA"/>
</dbReference>
<feature type="region of interest" description="Disordered" evidence="8">
    <location>
        <begin position="847"/>
        <end position="881"/>
    </location>
</feature>
<keyword evidence="5" id="KW-0206">Cytoskeleton</keyword>
<dbReference type="CDD" id="cd00014">
    <property type="entry name" value="CH_SF"/>
    <property type="match status" value="1"/>
</dbReference>
<dbReference type="SUPFAM" id="SSF47576">
    <property type="entry name" value="Calponin-homology domain, CH-domain"/>
    <property type="match status" value="1"/>
</dbReference>
<evidence type="ECO:0000256" key="6">
    <source>
        <dbReference type="PROSITE-ProRule" id="PRU00841"/>
    </source>
</evidence>
<dbReference type="InterPro" id="IPR011033">
    <property type="entry name" value="PRC_barrel-like_sf"/>
</dbReference>
<proteinExistence type="inferred from homology"/>